<dbReference type="InterPro" id="IPR013766">
    <property type="entry name" value="Thioredoxin_domain"/>
</dbReference>
<reference evidence="2" key="1">
    <citation type="journal article" date="2020" name="Nature">
        <title>Giant virus diversity and host interactions through global metagenomics.</title>
        <authorList>
            <person name="Schulz F."/>
            <person name="Roux S."/>
            <person name="Paez-Espino D."/>
            <person name="Jungbluth S."/>
            <person name="Walsh D.A."/>
            <person name="Denef V.J."/>
            <person name="McMahon K.D."/>
            <person name="Konstantinidis K.T."/>
            <person name="Eloe-Fadrosh E.A."/>
            <person name="Kyrpides N.C."/>
            <person name="Woyke T."/>
        </authorList>
    </citation>
    <scope>NUCLEOTIDE SEQUENCE</scope>
    <source>
        <strain evidence="2">GVMAG-M-3300009180-1</strain>
    </source>
</reference>
<sequence length="126" mass="13882">MSIITEFDNLQHFNTILSNNPGLVILKLGATWCGPCQTIKGMVHGLMSQIMNVYGEKVVCCDIDVDESFELYALLKTKKMVNGIPAILCWKAGNVSVIPDDTALGSNQLEINLLFNRCANHLSLLK</sequence>
<proteinExistence type="predicted"/>
<name>A0A6C0F824_9ZZZZ</name>
<dbReference type="Pfam" id="PF00085">
    <property type="entry name" value="Thioredoxin"/>
    <property type="match status" value="1"/>
</dbReference>
<dbReference type="EMBL" id="MN739017">
    <property type="protein sequence ID" value="QHT35315.1"/>
    <property type="molecule type" value="Genomic_DNA"/>
</dbReference>
<dbReference type="Gene3D" id="3.40.30.10">
    <property type="entry name" value="Glutaredoxin"/>
    <property type="match status" value="1"/>
</dbReference>
<evidence type="ECO:0000259" key="1">
    <source>
        <dbReference type="Pfam" id="PF00085"/>
    </source>
</evidence>
<accession>A0A6C0F824</accession>
<dbReference type="InterPro" id="IPR036249">
    <property type="entry name" value="Thioredoxin-like_sf"/>
</dbReference>
<dbReference type="AlphaFoldDB" id="A0A6C0F824"/>
<dbReference type="SUPFAM" id="SSF52833">
    <property type="entry name" value="Thioredoxin-like"/>
    <property type="match status" value="1"/>
</dbReference>
<protein>
    <recommendedName>
        <fullName evidence="1">Thioredoxin domain-containing protein</fullName>
    </recommendedName>
</protein>
<evidence type="ECO:0000313" key="2">
    <source>
        <dbReference type="EMBL" id="QHT35315.1"/>
    </source>
</evidence>
<feature type="domain" description="Thioredoxin" evidence="1">
    <location>
        <begin position="10"/>
        <end position="95"/>
    </location>
</feature>
<organism evidence="2">
    <name type="scientific">viral metagenome</name>
    <dbReference type="NCBI Taxonomy" id="1070528"/>
    <lineage>
        <taxon>unclassified sequences</taxon>
        <taxon>metagenomes</taxon>
        <taxon>organismal metagenomes</taxon>
    </lineage>
</organism>
<dbReference type="CDD" id="cd02947">
    <property type="entry name" value="TRX_family"/>
    <property type="match status" value="1"/>
</dbReference>